<dbReference type="OrthoDB" id="9995323at2759"/>
<gene>
    <name evidence="3" type="ORF">GIL414_LOCUS63324</name>
    <name evidence="2" type="ORF">KQP761_LOCUS7164</name>
</gene>
<comment type="caution">
    <text evidence="2">The sequence shown here is derived from an EMBL/GenBank/DDBJ whole genome shotgun (WGS) entry which is preliminary data.</text>
</comment>
<dbReference type="Proteomes" id="UP000681720">
    <property type="component" value="Unassembled WGS sequence"/>
</dbReference>
<dbReference type="Proteomes" id="UP000663834">
    <property type="component" value="Unassembled WGS sequence"/>
</dbReference>
<evidence type="ECO:0000313" key="2">
    <source>
        <dbReference type="EMBL" id="CAF1349554.1"/>
    </source>
</evidence>
<name>A0A815HC59_9BILA</name>
<feature type="region of interest" description="Disordered" evidence="1">
    <location>
        <begin position="198"/>
        <end position="217"/>
    </location>
</feature>
<reference evidence="2" key="1">
    <citation type="submission" date="2021-02" db="EMBL/GenBank/DDBJ databases">
        <authorList>
            <person name="Nowell W R."/>
        </authorList>
    </citation>
    <scope>NUCLEOTIDE SEQUENCE</scope>
</reference>
<dbReference type="AlphaFoldDB" id="A0A815HC59"/>
<organism evidence="2 4">
    <name type="scientific">Rotaria magnacalcarata</name>
    <dbReference type="NCBI Taxonomy" id="392030"/>
    <lineage>
        <taxon>Eukaryota</taxon>
        <taxon>Metazoa</taxon>
        <taxon>Spiralia</taxon>
        <taxon>Gnathifera</taxon>
        <taxon>Rotifera</taxon>
        <taxon>Eurotatoria</taxon>
        <taxon>Bdelloidea</taxon>
        <taxon>Philodinida</taxon>
        <taxon>Philodinidae</taxon>
        <taxon>Rotaria</taxon>
    </lineage>
</organism>
<protein>
    <submittedName>
        <fullName evidence="2">Uncharacterized protein</fullName>
    </submittedName>
</protein>
<dbReference type="EMBL" id="CAJNOW010002386">
    <property type="protein sequence ID" value="CAF1349554.1"/>
    <property type="molecule type" value="Genomic_DNA"/>
</dbReference>
<accession>A0A815HC59</accession>
<evidence type="ECO:0000256" key="1">
    <source>
        <dbReference type="SAM" id="MobiDB-lite"/>
    </source>
</evidence>
<sequence length="253" mass="28803">MNLLLTSIKIEYPDVLNAYRIMGANKSPSTMVRLDIQNISIIDKLLSKTCIYHEHLRLATTKYLAPVKVLVCTECFEIGLFRSSCKRDLDYCRRCGMGVTDIKQHVQTCTNPVCCIRCQGLHDANDSRCPIIKSHRSTLTKSRLLTTATPNHHHLQTRAAYHHNDTDYPILKESSNKNWNYTNNILINTGKRLDELTTTTNNSYTSDDHETRTPATNSTIRHNIPTRFHESMYLADMSIAGRHCTGAGKTKYN</sequence>
<dbReference type="EMBL" id="CAJOBJ010262230">
    <property type="protein sequence ID" value="CAF5115544.1"/>
    <property type="molecule type" value="Genomic_DNA"/>
</dbReference>
<evidence type="ECO:0000313" key="4">
    <source>
        <dbReference type="Proteomes" id="UP000663834"/>
    </source>
</evidence>
<evidence type="ECO:0000313" key="3">
    <source>
        <dbReference type="EMBL" id="CAF5115544.1"/>
    </source>
</evidence>
<proteinExistence type="predicted"/>